<comment type="caution">
    <text evidence="3">The sequence shown here is derived from an EMBL/GenBank/DDBJ whole genome shotgun (WGS) entry which is preliminary data.</text>
</comment>
<feature type="compositionally biased region" description="Polar residues" evidence="1">
    <location>
        <begin position="1"/>
        <end position="12"/>
    </location>
</feature>
<accession>A0A9P9EFD8</accession>
<dbReference type="AlphaFoldDB" id="A0A9P9EFD8"/>
<dbReference type="PROSITE" id="PS00036">
    <property type="entry name" value="BZIP_BASIC"/>
    <property type="match status" value="1"/>
</dbReference>
<keyword evidence="4" id="KW-1185">Reference proteome</keyword>
<dbReference type="EMBL" id="JAGMWT010000002">
    <property type="protein sequence ID" value="KAH7135566.1"/>
    <property type="molecule type" value="Genomic_DNA"/>
</dbReference>
<sequence>MTSTFVSQSIPTSRPGRKPRRSVENMEPGKKPKKVNSEIRKQQNRIASRNYREKRKRKLQYLQQLLQDSPTDQHTTRPDKDEDTRAQSVSSDYYPADSTHTLTSESDFGSLCSASDNTVELDSVLATTTSSYSGHILATSQPYQNIQQAWNSPYYDPLQQQVWEVSHWLPGVQVGYSPQMTPTFPDEFQYSPPQSHHFFDPMPSPPLQNQELIPDAGNYLSAFAHCGPSNSGAQPQGHHSHVTNHQQFLQQRSVYA</sequence>
<feature type="compositionally biased region" description="Basic and acidic residues" evidence="1">
    <location>
        <begin position="74"/>
        <end position="85"/>
    </location>
</feature>
<dbReference type="CDD" id="cd14688">
    <property type="entry name" value="bZIP_YAP"/>
    <property type="match status" value="1"/>
</dbReference>
<feature type="region of interest" description="Disordered" evidence="1">
    <location>
        <begin position="1"/>
        <end position="100"/>
    </location>
</feature>
<protein>
    <recommendedName>
        <fullName evidence="2">BZIP domain-containing protein</fullName>
    </recommendedName>
</protein>
<proteinExistence type="predicted"/>
<dbReference type="InterPro" id="IPR004827">
    <property type="entry name" value="bZIP"/>
</dbReference>
<name>A0A9P9EFD8_9PLEO</name>
<feature type="domain" description="BZIP" evidence="2">
    <location>
        <begin position="40"/>
        <end position="54"/>
    </location>
</feature>
<gene>
    <name evidence="3" type="ORF">B0J11DRAFT_163012</name>
</gene>
<evidence type="ECO:0000313" key="4">
    <source>
        <dbReference type="Proteomes" id="UP000700596"/>
    </source>
</evidence>
<dbReference type="Proteomes" id="UP000700596">
    <property type="component" value="Unassembled WGS sequence"/>
</dbReference>
<dbReference type="OrthoDB" id="2245989at2759"/>
<organism evidence="3 4">
    <name type="scientific">Dendryphion nanum</name>
    <dbReference type="NCBI Taxonomy" id="256645"/>
    <lineage>
        <taxon>Eukaryota</taxon>
        <taxon>Fungi</taxon>
        <taxon>Dikarya</taxon>
        <taxon>Ascomycota</taxon>
        <taxon>Pezizomycotina</taxon>
        <taxon>Dothideomycetes</taxon>
        <taxon>Pleosporomycetidae</taxon>
        <taxon>Pleosporales</taxon>
        <taxon>Torulaceae</taxon>
        <taxon>Dendryphion</taxon>
    </lineage>
</organism>
<feature type="compositionally biased region" description="Basic and acidic residues" evidence="1">
    <location>
        <begin position="21"/>
        <end position="41"/>
    </location>
</feature>
<reference evidence="3" key="1">
    <citation type="journal article" date="2021" name="Nat. Commun.">
        <title>Genetic determinants of endophytism in the Arabidopsis root mycobiome.</title>
        <authorList>
            <person name="Mesny F."/>
            <person name="Miyauchi S."/>
            <person name="Thiergart T."/>
            <person name="Pickel B."/>
            <person name="Atanasova L."/>
            <person name="Karlsson M."/>
            <person name="Huettel B."/>
            <person name="Barry K.W."/>
            <person name="Haridas S."/>
            <person name="Chen C."/>
            <person name="Bauer D."/>
            <person name="Andreopoulos W."/>
            <person name="Pangilinan J."/>
            <person name="LaButti K."/>
            <person name="Riley R."/>
            <person name="Lipzen A."/>
            <person name="Clum A."/>
            <person name="Drula E."/>
            <person name="Henrissat B."/>
            <person name="Kohler A."/>
            <person name="Grigoriev I.V."/>
            <person name="Martin F.M."/>
            <person name="Hacquard S."/>
        </authorList>
    </citation>
    <scope>NUCLEOTIDE SEQUENCE</scope>
    <source>
        <strain evidence="3">MPI-CAGE-CH-0243</strain>
    </source>
</reference>
<evidence type="ECO:0000259" key="2">
    <source>
        <dbReference type="PROSITE" id="PS00036"/>
    </source>
</evidence>
<evidence type="ECO:0000256" key="1">
    <source>
        <dbReference type="SAM" id="MobiDB-lite"/>
    </source>
</evidence>
<dbReference type="GO" id="GO:0003700">
    <property type="term" value="F:DNA-binding transcription factor activity"/>
    <property type="evidence" value="ECO:0007669"/>
    <property type="project" value="InterPro"/>
</dbReference>
<evidence type="ECO:0000313" key="3">
    <source>
        <dbReference type="EMBL" id="KAH7135566.1"/>
    </source>
</evidence>